<dbReference type="Proteomes" id="UP000789920">
    <property type="component" value="Unassembled WGS sequence"/>
</dbReference>
<feature type="non-terminal residue" evidence="1">
    <location>
        <position position="55"/>
    </location>
</feature>
<feature type="non-terminal residue" evidence="1">
    <location>
        <position position="1"/>
    </location>
</feature>
<evidence type="ECO:0000313" key="1">
    <source>
        <dbReference type="EMBL" id="CAG8839670.1"/>
    </source>
</evidence>
<gene>
    <name evidence="1" type="ORF">RPERSI_LOCUS31141</name>
</gene>
<sequence length="55" mass="6374">RKIKEQVQDLNNSTVVQLNENSKVAIQDYPSINSNEESILIYSINRKNKIIQIDD</sequence>
<protein>
    <submittedName>
        <fullName evidence="1">19638_t:CDS:1</fullName>
    </submittedName>
</protein>
<reference evidence="1" key="1">
    <citation type="submission" date="2021-06" db="EMBL/GenBank/DDBJ databases">
        <authorList>
            <person name="Kallberg Y."/>
            <person name="Tangrot J."/>
            <person name="Rosling A."/>
        </authorList>
    </citation>
    <scope>NUCLEOTIDE SEQUENCE</scope>
    <source>
        <strain evidence="1">MA461A</strain>
    </source>
</reference>
<accession>A0ACA9SHH7</accession>
<dbReference type="EMBL" id="CAJVQC010124410">
    <property type="protein sequence ID" value="CAG8839670.1"/>
    <property type="molecule type" value="Genomic_DNA"/>
</dbReference>
<keyword evidence="2" id="KW-1185">Reference proteome</keyword>
<organism evidence="1 2">
    <name type="scientific">Racocetra persica</name>
    <dbReference type="NCBI Taxonomy" id="160502"/>
    <lineage>
        <taxon>Eukaryota</taxon>
        <taxon>Fungi</taxon>
        <taxon>Fungi incertae sedis</taxon>
        <taxon>Mucoromycota</taxon>
        <taxon>Glomeromycotina</taxon>
        <taxon>Glomeromycetes</taxon>
        <taxon>Diversisporales</taxon>
        <taxon>Gigasporaceae</taxon>
        <taxon>Racocetra</taxon>
    </lineage>
</organism>
<evidence type="ECO:0000313" key="2">
    <source>
        <dbReference type="Proteomes" id="UP000789920"/>
    </source>
</evidence>
<name>A0ACA9SHH7_9GLOM</name>
<comment type="caution">
    <text evidence="1">The sequence shown here is derived from an EMBL/GenBank/DDBJ whole genome shotgun (WGS) entry which is preliminary data.</text>
</comment>
<proteinExistence type="predicted"/>